<evidence type="ECO:0000256" key="1">
    <source>
        <dbReference type="SAM" id="Coils"/>
    </source>
</evidence>
<protein>
    <submittedName>
        <fullName evidence="3">Uncharacterized protein</fullName>
    </submittedName>
</protein>
<keyword evidence="1" id="KW-0175">Coiled coil</keyword>
<name>A0A8J3I8U1_9CHLR</name>
<evidence type="ECO:0000313" key="4">
    <source>
        <dbReference type="Proteomes" id="UP000612362"/>
    </source>
</evidence>
<feature type="coiled-coil region" evidence="1">
    <location>
        <begin position="220"/>
        <end position="299"/>
    </location>
</feature>
<accession>A0A8J3I8U1</accession>
<dbReference type="AlphaFoldDB" id="A0A8J3I8U1"/>
<feature type="compositionally biased region" description="Basic and acidic residues" evidence="2">
    <location>
        <begin position="13"/>
        <end position="31"/>
    </location>
</feature>
<organism evidence="3 4">
    <name type="scientific">Ktedonospora formicarum</name>
    <dbReference type="NCBI Taxonomy" id="2778364"/>
    <lineage>
        <taxon>Bacteria</taxon>
        <taxon>Bacillati</taxon>
        <taxon>Chloroflexota</taxon>
        <taxon>Ktedonobacteria</taxon>
        <taxon>Ktedonobacterales</taxon>
        <taxon>Ktedonobacteraceae</taxon>
        <taxon>Ktedonospora</taxon>
    </lineage>
</organism>
<dbReference type="Proteomes" id="UP000612362">
    <property type="component" value="Unassembled WGS sequence"/>
</dbReference>
<keyword evidence="4" id="KW-1185">Reference proteome</keyword>
<evidence type="ECO:0000313" key="3">
    <source>
        <dbReference type="EMBL" id="GHO48142.1"/>
    </source>
</evidence>
<proteinExistence type="predicted"/>
<comment type="caution">
    <text evidence="3">The sequence shown here is derived from an EMBL/GenBank/DDBJ whole genome shotgun (WGS) entry which is preliminary data.</text>
</comment>
<gene>
    <name evidence="3" type="ORF">KSX_63050</name>
</gene>
<feature type="compositionally biased region" description="Polar residues" evidence="2">
    <location>
        <begin position="35"/>
        <end position="54"/>
    </location>
</feature>
<feature type="region of interest" description="Disordered" evidence="2">
    <location>
        <begin position="13"/>
        <end position="54"/>
    </location>
</feature>
<reference evidence="3" key="1">
    <citation type="submission" date="2020-10" db="EMBL/GenBank/DDBJ databases">
        <title>Taxonomic study of unclassified bacteria belonging to the class Ktedonobacteria.</title>
        <authorList>
            <person name="Yabe S."/>
            <person name="Wang C.M."/>
            <person name="Zheng Y."/>
            <person name="Sakai Y."/>
            <person name="Cavaletti L."/>
            <person name="Monciardini P."/>
            <person name="Donadio S."/>
        </authorList>
    </citation>
    <scope>NUCLEOTIDE SEQUENCE</scope>
    <source>
        <strain evidence="3">SOSP1-1</strain>
    </source>
</reference>
<evidence type="ECO:0000256" key="2">
    <source>
        <dbReference type="SAM" id="MobiDB-lite"/>
    </source>
</evidence>
<dbReference type="RefSeq" id="WP_220197352.1">
    <property type="nucleotide sequence ID" value="NZ_BNJF01000003.1"/>
</dbReference>
<sequence length="332" mass="37272">MPRDKKQYLVGELFRDQRADGRGGFNHKDSAAAHNYQSEMANQDTRTTGSKQATVQSNAPVFQAYLSAGGDWQGRGVKAVDAALAAAYKEVQLRKKPADDACRLVEEQEAVVITSYTKLVEQYVGDLERSPKLESNVRSIIGTLERSATTSFGELIKLDRIRLEARSDHDANEVFYNWLQTQKNGIDPADWTKKRTAYIKEQKKLGGAATKERKAAEVVLHNAERDLKSSMRNRVRAETEIFKKEQEIGRLEKQIDDKRTNESLKASLTQKVATLRKAIEDLVTKIAGLLATLKNLVQKAIEAKRHQVHGIVREVHVRNAQRAGSEDFDLTA</sequence>
<dbReference type="EMBL" id="BNJF01000003">
    <property type="protein sequence ID" value="GHO48142.1"/>
    <property type="molecule type" value="Genomic_DNA"/>
</dbReference>